<feature type="domain" description="Gfo/Idh/MocA-like oxidoreductase N-terminal" evidence="1">
    <location>
        <begin position="7"/>
        <end position="138"/>
    </location>
</feature>
<proteinExistence type="predicted"/>
<evidence type="ECO:0000259" key="1">
    <source>
        <dbReference type="Pfam" id="PF01408"/>
    </source>
</evidence>
<dbReference type="SUPFAM" id="SSF55347">
    <property type="entry name" value="Glyceraldehyde-3-phosphate dehydrogenase-like, C-terminal domain"/>
    <property type="match status" value="1"/>
</dbReference>
<dbReference type="InterPro" id="IPR036291">
    <property type="entry name" value="NAD(P)-bd_dom_sf"/>
</dbReference>
<sequence length="378" mass="41613">MNKGKIKLGLIGGGPNSFIGPVHRIAAYMGERYDLVGGVFDIDYEQSKAFAEKLELDASRAYKDLDDFISGELSRPADERIEAVSILTPNFLHYPMAKRLVGEGFHVICEKPITMTAAEAVELAELVEQKGVVFSLTHTYTGYPMVRQMKAMIAAGALGKIHKMDAQYYQGWINPFIHEKDKRAGVWRLDPAKSGQSCCFGDIGVHAFNLLEYTTGLTINKVLADINTLYEDNPLDVDGTALVRTTDGVRGIVRASQIATGEENNIVVTVYGDKAGLRWEQENPTYLKFMEEGKPAQILKPGNPYLSEFSLESTKIAPGHPEGLFDAMGNIYSGTAQAIRKESYRDGAFPTVQDGVRGMNFIEAVLESSKNGQVWVSI</sequence>
<dbReference type="Gene3D" id="3.30.360.10">
    <property type="entry name" value="Dihydrodipicolinate Reductase, domain 2"/>
    <property type="match status" value="1"/>
</dbReference>
<name>A0A3D9KYE8_MARFU</name>
<dbReference type="PANTHER" id="PTHR43708">
    <property type="entry name" value="CONSERVED EXPRESSED OXIDOREDUCTASE (EUROFUNG)"/>
    <property type="match status" value="1"/>
</dbReference>
<dbReference type="Gene3D" id="3.40.50.720">
    <property type="entry name" value="NAD(P)-binding Rossmann-like Domain"/>
    <property type="match status" value="1"/>
</dbReference>
<evidence type="ECO:0008006" key="5">
    <source>
        <dbReference type="Google" id="ProtNLM"/>
    </source>
</evidence>
<accession>A0A3D9KYE8</accession>
<organism evidence="3 4">
    <name type="scientific">Marinoscillum furvescens DSM 4134</name>
    <dbReference type="NCBI Taxonomy" id="1122208"/>
    <lineage>
        <taxon>Bacteria</taxon>
        <taxon>Pseudomonadati</taxon>
        <taxon>Bacteroidota</taxon>
        <taxon>Cytophagia</taxon>
        <taxon>Cytophagales</taxon>
        <taxon>Reichenbachiellaceae</taxon>
        <taxon>Marinoscillum</taxon>
    </lineage>
</organism>
<dbReference type="RefSeq" id="WP_115869955.1">
    <property type="nucleotide sequence ID" value="NZ_QREG01000025.1"/>
</dbReference>
<feature type="domain" description="GFO/IDH/MocA-like oxidoreductase" evidence="2">
    <location>
        <begin position="146"/>
        <end position="277"/>
    </location>
</feature>
<dbReference type="InterPro" id="IPR000683">
    <property type="entry name" value="Gfo/Idh/MocA-like_OxRdtase_N"/>
</dbReference>
<gene>
    <name evidence="3" type="ORF">C7460_12539</name>
</gene>
<dbReference type="InterPro" id="IPR051317">
    <property type="entry name" value="Gfo/Idh/MocA_oxidoreduct"/>
</dbReference>
<dbReference type="PANTHER" id="PTHR43708:SF3">
    <property type="entry name" value="OXIDOREDUCTASE"/>
    <property type="match status" value="1"/>
</dbReference>
<dbReference type="GO" id="GO:0000166">
    <property type="term" value="F:nucleotide binding"/>
    <property type="evidence" value="ECO:0007669"/>
    <property type="project" value="InterPro"/>
</dbReference>
<dbReference type="OrthoDB" id="9815825at2"/>
<dbReference type="AlphaFoldDB" id="A0A3D9KYE8"/>
<evidence type="ECO:0000313" key="4">
    <source>
        <dbReference type="Proteomes" id="UP000256779"/>
    </source>
</evidence>
<keyword evidence="4" id="KW-1185">Reference proteome</keyword>
<dbReference type="Pfam" id="PF01408">
    <property type="entry name" value="GFO_IDH_MocA"/>
    <property type="match status" value="1"/>
</dbReference>
<evidence type="ECO:0000259" key="2">
    <source>
        <dbReference type="Pfam" id="PF22725"/>
    </source>
</evidence>
<dbReference type="Proteomes" id="UP000256779">
    <property type="component" value="Unassembled WGS sequence"/>
</dbReference>
<evidence type="ECO:0000313" key="3">
    <source>
        <dbReference type="EMBL" id="RED93394.1"/>
    </source>
</evidence>
<protein>
    <recommendedName>
        <fullName evidence="5">Dehydrogenase</fullName>
    </recommendedName>
</protein>
<reference evidence="3 4" key="1">
    <citation type="submission" date="2018-07" db="EMBL/GenBank/DDBJ databases">
        <title>Genomic Encyclopedia of Type Strains, Phase IV (KMG-IV): sequencing the most valuable type-strain genomes for metagenomic binning, comparative biology and taxonomic classification.</title>
        <authorList>
            <person name="Goeker M."/>
        </authorList>
    </citation>
    <scope>NUCLEOTIDE SEQUENCE [LARGE SCALE GENOMIC DNA]</scope>
    <source>
        <strain evidence="3 4">DSM 4134</strain>
    </source>
</reference>
<comment type="caution">
    <text evidence="3">The sequence shown here is derived from an EMBL/GenBank/DDBJ whole genome shotgun (WGS) entry which is preliminary data.</text>
</comment>
<dbReference type="InterPro" id="IPR055170">
    <property type="entry name" value="GFO_IDH_MocA-like_dom"/>
</dbReference>
<dbReference type="SUPFAM" id="SSF51735">
    <property type="entry name" value="NAD(P)-binding Rossmann-fold domains"/>
    <property type="match status" value="1"/>
</dbReference>
<dbReference type="EMBL" id="QREG01000025">
    <property type="protein sequence ID" value="RED93394.1"/>
    <property type="molecule type" value="Genomic_DNA"/>
</dbReference>
<dbReference type="Pfam" id="PF22725">
    <property type="entry name" value="GFO_IDH_MocA_C3"/>
    <property type="match status" value="1"/>
</dbReference>